<dbReference type="InterPro" id="IPR050267">
    <property type="entry name" value="Anti-sigma-factor_SerPK"/>
</dbReference>
<dbReference type="KEGG" id="spad:DVK44_24885"/>
<dbReference type="Pfam" id="PF13581">
    <property type="entry name" value="HATPase_c_2"/>
    <property type="match status" value="1"/>
</dbReference>
<keyword evidence="1" id="KW-0808">Transferase</keyword>
<dbReference type="RefSeq" id="WP_114661993.1">
    <property type="nucleotide sequence ID" value="NZ_CP031194.1"/>
</dbReference>
<accession>A0A345HUJ1</accession>
<keyword evidence="1" id="KW-0723">Serine/threonine-protein kinase</keyword>
<keyword evidence="1" id="KW-0418">Kinase</keyword>
<dbReference type="AlphaFoldDB" id="A0A345HUJ1"/>
<evidence type="ECO:0000313" key="3">
    <source>
        <dbReference type="EMBL" id="AXG80365.1"/>
    </source>
</evidence>
<dbReference type="Proteomes" id="UP000253868">
    <property type="component" value="Chromosome"/>
</dbReference>
<organism evidence="3 4">
    <name type="scientific">Streptomyces paludis</name>
    <dbReference type="NCBI Taxonomy" id="2282738"/>
    <lineage>
        <taxon>Bacteria</taxon>
        <taxon>Bacillati</taxon>
        <taxon>Actinomycetota</taxon>
        <taxon>Actinomycetes</taxon>
        <taxon>Kitasatosporales</taxon>
        <taxon>Streptomycetaceae</taxon>
        <taxon>Streptomyces</taxon>
    </lineage>
</organism>
<dbReference type="OrthoDB" id="4228565at2"/>
<dbReference type="InterPro" id="IPR036890">
    <property type="entry name" value="HATPase_C_sf"/>
</dbReference>
<dbReference type="EMBL" id="CP031194">
    <property type="protein sequence ID" value="AXG80365.1"/>
    <property type="molecule type" value="Genomic_DNA"/>
</dbReference>
<protein>
    <submittedName>
        <fullName evidence="3">ATP-binding protein</fullName>
    </submittedName>
</protein>
<reference evidence="4" key="1">
    <citation type="submission" date="2018-07" db="EMBL/GenBank/DDBJ databases">
        <authorList>
            <person name="Zhao J."/>
        </authorList>
    </citation>
    <scope>NUCLEOTIDE SEQUENCE [LARGE SCALE GENOMIC DNA]</scope>
    <source>
        <strain evidence="4">GSSD-12</strain>
    </source>
</reference>
<evidence type="ECO:0000313" key="4">
    <source>
        <dbReference type="Proteomes" id="UP000253868"/>
    </source>
</evidence>
<sequence>MPLPTHTTTPVPPTPVGIRDIALRLTMSFAPHARRVEQTRRAAGALLRQGDMGDEAVETVQLLISEIVTNAVVHGGGDRVRFSLSYDRPDTVRIEVDDRSPARVAVRRAGVDEESGRGMFLVAALARSWGRRGTRTWCTVAVNTPREARTT</sequence>
<dbReference type="GO" id="GO:0005524">
    <property type="term" value="F:ATP binding"/>
    <property type="evidence" value="ECO:0007669"/>
    <property type="project" value="UniProtKB-KW"/>
</dbReference>
<keyword evidence="3" id="KW-0067">ATP-binding</keyword>
<dbReference type="PANTHER" id="PTHR35526">
    <property type="entry name" value="ANTI-SIGMA-F FACTOR RSBW-RELATED"/>
    <property type="match status" value="1"/>
</dbReference>
<dbReference type="Gene3D" id="3.30.565.10">
    <property type="entry name" value="Histidine kinase-like ATPase, C-terminal domain"/>
    <property type="match status" value="1"/>
</dbReference>
<dbReference type="InterPro" id="IPR003594">
    <property type="entry name" value="HATPase_dom"/>
</dbReference>
<dbReference type="GO" id="GO:0004674">
    <property type="term" value="F:protein serine/threonine kinase activity"/>
    <property type="evidence" value="ECO:0007669"/>
    <property type="project" value="UniProtKB-KW"/>
</dbReference>
<dbReference type="CDD" id="cd16936">
    <property type="entry name" value="HATPase_RsbW-like"/>
    <property type="match status" value="1"/>
</dbReference>
<keyword evidence="4" id="KW-1185">Reference proteome</keyword>
<name>A0A345HUJ1_9ACTN</name>
<proteinExistence type="predicted"/>
<evidence type="ECO:0000256" key="1">
    <source>
        <dbReference type="ARBA" id="ARBA00022527"/>
    </source>
</evidence>
<evidence type="ECO:0000259" key="2">
    <source>
        <dbReference type="Pfam" id="PF13581"/>
    </source>
</evidence>
<gene>
    <name evidence="3" type="ORF">DVK44_24885</name>
</gene>
<keyword evidence="3" id="KW-0547">Nucleotide-binding</keyword>
<dbReference type="SUPFAM" id="SSF55874">
    <property type="entry name" value="ATPase domain of HSP90 chaperone/DNA topoisomerase II/histidine kinase"/>
    <property type="match status" value="1"/>
</dbReference>
<feature type="domain" description="Histidine kinase/HSP90-like ATPase" evidence="2">
    <location>
        <begin position="31"/>
        <end position="129"/>
    </location>
</feature>
<dbReference type="PANTHER" id="PTHR35526:SF3">
    <property type="entry name" value="ANTI-SIGMA-F FACTOR RSBW"/>
    <property type="match status" value="1"/>
</dbReference>